<dbReference type="InterPro" id="IPR029058">
    <property type="entry name" value="AB_hydrolase_fold"/>
</dbReference>
<dbReference type="Pfam" id="PF01764">
    <property type="entry name" value="Lipase_3"/>
    <property type="match status" value="1"/>
</dbReference>
<reference evidence="3" key="1">
    <citation type="journal article" date="2019" name="MBio">
        <title>Virus Genomes from Deep Sea Sediments Expand the Ocean Megavirome and Support Independent Origins of Viral Gigantism.</title>
        <authorList>
            <person name="Backstrom D."/>
            <person name="Yutin N."/>
            <person name="Jorgensen S.L."/>
            <person name="Dharamshi J."/>
            <person name="Homa F."/>
            <person name="Zaremba-Niedwiedzka K."/>
            <person name="Spang A."/>
            <person name="Wolf Y.I."/>
            <person name="Koonin E.V."/>
            <person name="Ettema T.J."/>
        </authorList>
    </citation>
    <scope>NUCLEOTIDE SEQUENCE</scope>
</reference>
<dbReference type="PANTHER" id="PTHR45856">
    <property type="entry name" value="ALPHA/BETA-HYDROLASES SUPERFAMILY PROTEIN"/>
    <property type="match status" value="1"/>
</dbReference>
<dbReference type="GO" id="GO:0006629">
    <property type="term" value="P:lipid metabolic process"/>
    <property type="evidence" value="ECO:0007669"/>
    <property type="project" value="InterPro"/>
</dbReference>
<feature type="domain" description="Fungal lipase-type" evidence="2">
    <location>
        <begin position="180"/>
        <end position="316"/>
    </location>
</feature>
<keyword evidence="1" id="KW-0812">Transmembrane</keyword>
<organism evidence="3">
    <name type="scientific">Pithovirus LCPAC101</name>
    <dbReference type="NCBI Taxonomy" id="2506586"/>
    <lineage>
        <taxon>Viruses</taxon>
        <taxon>Pithoviruses</taxon>
    </lineage>
</organism>
<dbReference type="SUPFAM" id="SSF53474">
    <property type="entry name" value="alpha/beta-Hydrolases"/>
    <property type="match status" value="1"/>
</dbReference>
<evidence type="ECO:0000313" key="3">
    <source>
        <dbReference type="EMBL" id="QBK89785.1"/>
    </source>
</evidence>
<dbReference type="Gene3D" id="3.40.50.1820">
    <property type="entry name" value="alpha/beta hydrolase"/>
    <property type="match status" value="1"/>
</dbReference>
<feature type="transmembrane region" description="Helical" evidence="1">
    <location>
        <begin position="6"/>
        <end position="26"/>
    </location>
</feature>
<dbReference type="CDD" id="cd00519">
    <property type="entry name" value="Lipase_3"/>
    <property type="match status" value="1"/>
</dbReference>
<keyword evidence="1" id="KW-0472">Membrane</keyword>
<evidence type="ECO:0000259" key="2">
    <source>
        <dbReference type="Pfam" id="PF01764"/>
    </source>
</evidence>
<accession>A0A481Z2S2</accession>
<keyword evidence="1" id="KW-1133">Transmembrane helix</keyword>
<dbReference type="EMBL" id="MK500440">
    <property type="protein sequence ID" value="QBK89785.1"/>
    <property type="molecule type" value="Genomic_DNA"/>
</dbReference>
<sequence>MKYSRINLVILIIILIFIIVISVCILDYYHRIKRFYEGVVNSSQSIITSFEKGHDTIYYPKTISHINIQSVDSDVSHEDEIKKKKKSSTKNIITREYISSSRTISSTTEILSMCNMVNKEYYCDPLLAELLINVNMSCYNLYFNLDPQFPKYISYANSIGENGYLLKLKKRNFNSNIYILAYRGTTSNNDLLTDLDSVQTPYTYIKRNSKYYSEVPDLLVHRGFHTYWKKSGSDLKELYSILNSDDILIITGHSLGCSSAAMSALSISQYHSNIYMYLFAPPRIGNDTFMETIYSKIPKQISIINKTDLIPNLPPIILPTFGHNWIYDNWPNIKYIDIQLGSILPNHKLNTYMCGLDENSYTCDTKQYNILWNRQ</sequence>
<name>A0A481Z2S2_9VIRU</name>
<dbReference type="InterPro" id="IPR002921">
    <property type="entry name" value="Fungal_lipase-type"/>
</dbReference>
<dbReference type="PANTHER" id="PTHR45856:SF11">
    <property type="entry name" value="FUNGAL LIPASE-LIKE DOMAIN-CONTAINING PROTEIN"/>
    <property type="match status" value="1"/>
</dbReference>
<protein>
    <submittedName>
        <fullName evidence="3">Class 3 lipase</fullName>
    </submittedName>
</protein>
<dbReference type="InterPro" id="IPR051218">
    <property type="entry name" value="Sec_MonoDiacylglyc_Lipase"/>
</dbReference>
<gene>
    <name evidence="3" type="ORF">LCPAC101_00680</name>
</gene>
<proteinExistence type="predicted"/>
<evidence type="ECO:0000256" key="1">
    <source>
        <dbReference type="SAM" id="Phobius"/>
    </source>
</evidence>